<evidence type="ECO:0000256" key="2">
    <source>
        <dbReference type="ARBA" id="ARBA00007520"/>
    </source>
</evidence>
<comment type="similarity">
    <text evidence="2">Belongs to the major facilitator superfamily. TCR/Tet family.</text>
</comment>
<dbReference type="Gene3D" id="1.20.1250.20">
    <property type="entry name" value="MFS general substrate transporter like domains"/>
    <property type="match status" value="1"/>
</dbReference>
<organism evidence="11 12">
    <name type="scientific">Micrococcus lylae</name>
    <dbReference type="NCBI Taxonomy" id="1273"/>
    <lineage>
        <taxon>Bacteria</taxon>
        <taxon>Bacillati</taxon>
        <taxon>Actinomycetota</taxon>
        <taxon>Actinomycetes</taxon>
        <taxon>Micrococcales</taxon>
        <taxon>Micrococcaceae</taxon>
        <taxon>Micrococcus</taxon>
    </lineage>
</organism>
<keyword evidence="7 9" id="KW-0472">Membrane</keyword>
<dbReference type="InterPro" id="IPR036259">
    <property type="entry name" value="MFS_trans_sf"/>
</dbReference>
<sequence>MSTTNPETSSVSIVAADPQERHRKILQALTGLLLGMFVSMIANTVVSTSLPVIVHDLGGDQATYTWVVTAMMLATAIATPIWGKLADLYSRKLLFQIAIVVFVAATAAAGFAQDPAWMISCRVLQGLGGGGLIALSQVIMADIISPRERGRYMGLFGAVMAVATVGGPLLGGLITDTLGWRWNFFVSVPFALAALVMVEKNLKLERLSPRKANIDILGIALMATATTLLLLWVTRAGQDFEWVSATSAWMVGGSLLAAALFVVVERSVSEPLIPLRLFRNRTFTLAVVASLSVGLAMFGSGVYLAQYMQLARGATPSQAGFMTLPLMAAFLISSTLAGRHITKHGNWKPFLVAGSVFLTIGLALLGTLRYDTNFALVCVYMALVGLGMGITMQNLVLVVQNTTDPHAMGVATSGVTFFRTLGGSAGVAAMGAAVATTVTDGIQSRAAEVQAALAGMGPEGAKWATDMQAGRLPAVASMPHELRVIFEETYAQAISNAFLWTVPLAVLGIVAVLLLPNIPLGRRNAQEQRAAQRARRSAQQEAAAAAVGPHTGSLPQIRDERPDAGGQPGVSRGTDTARGDTGVQPDAPRGTGTEATRRTGGDR</sequence>
<evidence type="ECO:0000256" key="6">
    <source>
        <dbReference type="ARBA" id="ARBA00022989"/>
    </source>
</evidence>
<dbReference type="Proteomes" id="UP000196230">
    <property type="component" value="Unassembled WGS sequence"/>
</dbReference>
<dbReference type="GO" id="GO:0005886">
    <property type="term" value="C:plasma membrane"/>
    <property type="evidence" value="ECO:0007669"/>
    <property type="project" value="UniProtKB-SubCell"/>
</dbReference>
<evidence type="ECO:0000256" key="5">
    <source>
        <dbReference type="ARBA" id="ARBA00022692"/>
    </source>
</evidence>
<feature type="region of interest" description="Disordered" evidence="8">
    <location>
        <begin position="529"/>
        <end position="603"/>
    </location>
</feature>
<evidence type="ECO:0000256" key="9">
    <source>
        <dbReference type="SAM" id="Phobius"/>
    </source>
</evidence>
<dbReference type="PANTHER" id="PTHR23501">
    <property type="entry name" value="MAJOR FACILITATOR SUPERFAMILY"/>
    <property type="match status" value="1"/>
</dbReference>
<feature type="transmembrane region" description="Helical" evidence="9">
    <location>
        <begin position="62"/>
        <end position="81"/>
    </location>
</feature>
<dbReference type="EMBL" id="FUKP01000056">
    <property type="protein sequence ID" value="SJN30274.1"/>
    <property type="molecule type" value="Genomic_DNA"/>
</dbReference>
<evidence type="ECO:0000256" key="4">
    <source>
        <dbReference type="ARBA" id="ARBA00022475"/>
    </source>
</evidence>
<dbReference type="AlphaFoldDB" id="A0A1R4JEA9"/>
<feature type="compositionally biased region" description="Low complexity" evidence="8">
    <location>
        <begin position="529"/>
        <end position="546"/>
    </location>
</feature>
<dbReference type="SUPFAM" id="SSF103473">
    <property type="entry name" value="MFS general substrate transporter"/>
    <property type="match status" value="1"/>
</dbReference>
<keyword evidence="3" id="KW-0813">Transport</keyword>
<dbReference type="GO" id="GO:0022857">
    <property type="term" value="F:transmembrane transporter activity"/>
    <property type="evidence" value="ECO:0007669"/>
    <property type="project" value="InterPro"/>
</dbReference>
<feature type="transmembrane region" description="Helical" evidence="9">
    <location>
        <begin position="180"/>
        <end position="202"/>
    </location>
</feature>
<dbReference type="FunFam" id="1.20.1720.10:FF:000004">
    <property type="entry name" value="EmrB/QacA family drug resistance transporter"/>
    <property type="match status" value="1"/>
</dbReference>
<keyword evidence="4" id="KW-1003">Cell membrane</keyword>
<evidence type="ECO:0000256" key="7">
    <source>
        <dbReference type="ARBA" id="ARBA00023136"/>
    </source>
</evidence>
<dbReference type="InterPro" id="IPR020846">
    <property type="entry name" value="MFS_dom"/>
</dbReference>
<dbReference type="Gene3D" id="1.20.1720.10">
    <property type="entry name" value="Multidrug resistance protein D"/>
    <property type="match status" value="1"/>
</dbReference>
<feature type="transmembrane region" description="Helical" evidence="9">
    <location>
        <begin position="152"/>
        <end position="174"/>
    </location>
</feature>
<evidence type="ECO:0000313" key="11">
    <source>
        <dbReference type="EMBL" id="SJN30274.1"/>
    </source>
</evidence>
<dbReference type="Pfam" id="PF07690">
    <property type="entry name" value="MFS_1"/>
    <property type="match status" value="1"/>
</dbReference>
<feature type="transmembrane region" description="Helical" evidence="9">
    <location>
        <begin position="497"/>
        <end position="515"/>
    </location>
</feature>
<evidence type="ECO:0000259" key="10">
    <source>
        <dbReference type="PROSITE" id="PS50850"/>
    </source>
</evidence>
<proteinExistence type="inferred from homology"/>
<feature type="transmembrane region" description="Helical" evidence="9">
    <location>
        <begin position="374"/>
        <end position="399"/>
    </location>
</feature>
<accession>A0A1R4JEA9</accession>
<dbReference type="RefSeq" id="WP_087134232.1">
    <property type="nucleotide sequence ID" value="NZ_FUKP01000056.1"/>
</dbReference>
<keyword evidence="6 9" id="KW-1133">Transmembrane helix</keyword>
<comment type="subcellular location">
    <subcellularLocation>
        <location evidence="1">Cell membrane</location>
        <topology evidence="1">Multi-pass membrane protein</topology>
    </subcellularLocation>
</comment>
<reference evidence="11 12" key="1">
    <citation type="submission" date="2017-02" db="EMBL/GenBank/DDBJ databases">
        <authorList>
            <person name="Peterson S.W."/>
        </authorList>
    </citation>
    <scope>NUCLEOTIDE SEQUENCE [LARGE SCALE GENOMIC DNA]</scope>
    <source>
        <strain evidence="11 12">2B3F</strain>
    </source>
</reference>
<evidence type="ECO:0000256" key="3">
    <source>
        <dbReference type="ARBA" id="ARBA00022448"/>
    </source>
</evidence>
<keyword evidence="5 9" id="KW-0812">Transmembrane</keyword>
<evidence type="ECO:0000256" key="8">
    <source>
        <dbReference type="SAM" id="MobiDB-lite"/>
    </source>
</evidence>
<feature type="transmembrane region" description="Helical" evidence="9">
    <location>
        <begin position="214"/>
        <end position="234"/>
    </location>
</feature>
<feature type="transmembrane region" description="Helical" evidence="9">
    <location>
        <begin position="319"/>
        <end position="338"/>
    </location>
</feature>
<protein>
    <submittedName>
        <fullName evidence="11">Putative MFS-type transporter</fullName>
    </submittedName>
</protein>
<feature type="domain" description="Major facilitator superfamily (MFS) profile" evidence="10">
    <location>
        <begin position="28"/>
        <end position="520"/>
    </location>
</feature>
<name>A0A1R4JEA9_9MICC</name>
<feature type="transmembrane region" description="Helical" evidence="9">
    <location>
        <begin position="350"/>
        <end position="368"/>
    </location>
</feature>
<dbReference type="NCBIfam" id="TIGR00711">
    <property type="entry name" value="efflux_EmrB"/>
    <property type="match status" value="1"/>
</dbReference>
<feature type="transmembrane region" description="Helical" evidence="9">
    <location>
        <begin position="246"/>
        <end position="264"/>
    </location>
</feature>
<dbReference type="InterPro" id="IPR011701">
    <property type="entry name" value="MFS"/>
</dbReference>
<feature type="transmembrane region" description="Helical" evidence="9">
    <location>
        <begin position="28"/>
        <end position="50"/>
    </location>
</feature>
<dbReference type="PROSITE" id="PS50850">
    <property type="entry name" value="MFS"/>
    <property type="match status" value="1"/>
</dbReference>
<dbReference type="InterPro" id="IPR004638">
    <property type="entry name" value="EmrB-like"/>
</dbReference>
<evidence type="ECO:0000256" key="1">
    <source>
        <dbReference type="ARBA" id="ARBA00004651"/>
    </source>
</evidence>
<gene>
    <name evidence="11" type="ORF">FM125_07995</name>
</gene>
<dbReference type="PANTHER" id="PTHR23501:SF197">
    <property type="entry name" value="COMD"/>
    <property type="match status" value="1"/>
</dbReference>
<feature type="transmembrane region" description="Helical" evidence="9">
    <location>
        <begin position="93"/>
        <end position="111"/>
    </location>
</feature>
<dbReference type="PRINTS" id="PR01036">
    <property type="entry name" value="TCRTETB"/>
</dbReference>
<feature type="transmembrane region" description="Helical" evidence="9">
    <location>
        <begin position="117"/>
        <end position="140"/>
    </location>
</feature>
<evidence type="ECO:0000313" key="12">
    <source>
        <dbReference type="Proteomes" id="UP000196230"/>
    </source>
</evidence>
<feature type="transmembrane region" description="Helical" evidence="9">
    <location>
        <begin position="285"/>
        <end position="307"/>
    </location>
</feature>